<evidence type="ECO:0000256" key="1">
    <source>
        <dbReference type="SAM" id="Phobius"/>
    </source>
</evidence>
<keyword evidence="1" id="KW-1133">Transmembrane helix</keyword>
<accession>A0A4R3L166</accession>
<evidence type="ECO:0000313" key="2">
    <source>
        <dbReference type="EMBL" id="TCS91327.1"/>
    </source>
</evidence>
<dbReference type="RefSeq" id="WP_132026094.1">
    <property type="nucleotide sequence ID" value="NZ_CP068564.1"/>
</dbReference>
<dbReference type="Proteomes" id="UP000294567">
    <property type="component" value="Unassembled WGS sequence"/>
</dbReference>
<protein>
    <submittedName>
        <fullName evidence="2">Prepilin-type N-terminal cleavage/methylation domain-containing protein</fullName>
    </submittedName>
</protein>
<dbReference type="PIRSF" id="PIRSF021292">
    <property type="entry name" value="Competence_ComGD"/>
    <property type="match status" value="1"/>
</dbReference>
<dbReference type="EMBL" id="SMAE01000002">
    <property type="protein sequence ID" value="TCS91327.1"/>
    <property type="molecule type" value="Genomic_DNA"/>
</dbReference>
<name>A0A4R3L166_9FIRM</name>
<dbReference type="InterPro" id="IPR016785">
    <property type="entry name" value="ComGD"/>
</dbReference>
<dbReference type="Pfam" id="PF07963">
    <property type="entry name" value="N_methyl"/>
    <property type="match status" value="1"/>
</dbReference>
<organism evidence="2 3">
    <name type="scientific">Keratinibaculum paraultunense</name>
    <dbReference type="NCBI Taxonomy" id="1278232"/>
    <lineage>
        <taxon>Bacteria</taxon>
        <taxon>Bacillati</taxon>
        <taxon>Bacillota</taxon>
        <taxon>Tissierellia</taxon>
        <taxon>Tissierellales</taxon>
        <taxon>Tepidimicrobiaceae</taxon>
        <taxon>Keratinibaculum</taxon>
    </lineage>
</organism>
<dbReference type="InterPro" id="IPR045584">
    <property type="entry name" value="Pilin-like"/>
</dbReference>
<comment type="caution">
    <text evidence="2">The sequence shown here is derived from an EMBL/GenBank/DDBJ whole genome shotgun (WGS) entry which is preliminary data.</text>
</comment>
<dbReference type="SUPFAM" id="SSF54523">
    <property type="entry name" value="Pili subunits"/>
    <property type="match status" value="1"/>
</dbReference>
<keyword evidence="1" id="KW-0472">Membrane</keyword>
<keyword evidence="3" id="KW-1185">Reference proteome</keyword>
<gene>
    <name evidence="2" type="ORF">EDD65_102262</name>
</gene>
<dbReference type="NCBIfam" id="TIGR02532">
    <property type="entry name" value="IV_pilin_GFxxxE"/>
    <property type="match status" value="1"/>
</dbReference>
<dbReference type="AlphaFoldDB" id="A0A4R3L166"/>
<reference evidence="2 3" key="1">
    <citation type="submission" date="2019-03" db="EMBL/GenBank/DDBJ databases">
        <title>Genomic Encyclopedia of Type Strains, Phase IV (KMG-IV): sequencing the most valuable type-strain genomes for metagenomic binning, comparative biology and taxonomic classification.</title>
        <authorList>
            <person name="Goeker M."/>
        </authorList>
    </citation>
    <scope>NUCLEOTIDE SEQUENCE [LARGE SCALE GENOMIC DNA]</scope>
    <source>
        <strain evidence="2 3">DSM 26752</strain>
    </source>
</reference>
<keyword evidence="1" id="KW-0812">Transmembrane</keyword>
<sequence length="146" mass="16516">MNIKGFTLVELILVISILGVILLIPMLKGNIALNYKEKFELKTFKKDIEYARNKAITDVCCYSVILNFNKNCYIIKKHDKIEVTLKKYEFESGIRLIGSKNLGTQISFGYLGTPIKAGTIYLEDKNGNKIEIAITPATGKVNIYFK</sequence>
<dbReference type="InterPro" id="IPR012902">
    <property type="entry name" value="N_methyl_site"/>
</dbReference>
<feature type="transmembrane region" description="Helical" evidence="1">
    <location>
        <begin position="6"/>
        <end position="27"/>
    </location>
</feature>
<dbReference type="PROSITE" id="PS00409">
    <property type="entry name" value="PROKAR_NTER_METHYL"/>
    <property type="match status" value="1"/>
</dbReference>
<dbReference type="GO" id="GO:0030420">
    <property type="term" value="P:establishment of competence for transformation"/>
    <property type="evidence" value="ECO:0007669"/>
    <property type="project" value="InterPro"/>
</dbReference>
<evidence type="ECO:0000313" key="3">
    <source>
        <dbReference type="Proteomes" id="UP000294567"/>
    </source>
</evidence>
<dbReference type="OrthoDB" id="1707700at2"/>
<proteinExistence type="predicted"/>